<dbReference type="SMART" id="SM00421">
    <property type="entry name" value="HTH_LUXR"/>
    <property type="match status" value="1"/>
</dbReference>
<name>A0A0B3S5L3_9RHOB</name>
<dbReference type="STRING" id="561184.SAMN05216376_104243"/>
<dbReference type="InterPro" id="IPR000792">
    <property type="entry name" value="Tscrpt_reg_LuxR_C"/>
</dbReference>
<dbReference type="CDD" id="cd06170">
    <property type="entry name" value="LuxR_C_like"/>
    <property type="match status" value="1"/>
</dbReference>
<dbReference type="GeneID" id="66501614"/>
<dbReference type="AlphaFoldDB" id="A0A0B3S5L3"/>
<keyword evidence="5" id="KW-1185">Reference proteome</keyword>
<dbReference type="Pfam" id="PF03472">
    <property type="entry name" value="Autoind_bind"/>
    <property type="match status" value="1"/>
</dbReference>
<dbReference type="Gene3D" id="3.30.450.80">
    <property type="entry name" value="Transcription factor LuxR-like, autoinducer-binding domain"/>
    <property type="match status" value="1"/>
</dbReference>
<accession>A0A225PVK5</accession>
<keyword evidence="4" id="KW-0456">Lyase</keyword>
<evidence type="ECO:0000256" key="2">
    <source>
        <dbReference type="ARBA" id="ARBA00023125"/>
    </source>
</evidence>
<dbReference type="GO" id="GO:0006355">
    <property type="term" value="P:regulation of DNA-templated transcription"/>
    <property type="evidence" value="ECO:0007669"/>
    <property type="project" value="InterPro"/>
</dbReference>
<keyword evidence="1" id="KW-0805">Transcription regulation</keyword>
<evidence type="ECO:0000256" key="1">
    <source>
        <dbReference type="ARBA" id="ARBA00023015"/>
    </source>
</evidence>
<dbReference type="InterPro" id="IPR036388">
    <property type="entry name" value="WH-like_DNA-bd_sf"/>
</dbReference>
<dbReference type="SUPFAM" id="SSF46894">
    <property type="entry name" value="C-terminal effector domain of the bipartite response regulators"/>
    <property type="match status" value="1"/>
</dbReference>
<dbReference type="GO" id="GO:0004424">
    <property type="term" value="F:imidazoleglycerol-phosphate dehydratase activity"/>
    <property type="evidence" value="ECO:0007669"/>
    <property type="project" value="UniProtKB-EC"/>
</dbReference>
<dbReference type="EMBL" id="JSUQ01000014">
    <property type="protein sequence ID" value="KHQ51946.1"/>
    <property type="molecule type" value="Genomic_DNA"/>
</dbReference>
<comment type="caution">
    <text evidence="4">The sequence shown here is derived from an EMBL/GenBank/DDBJ whole genome shotgun (WGS) entry which is preliminary data.</text>
</comment>
<dbReference type="Proteomes" id="UP000030960">
    <property type="component" value="Unassembled WGS sequence"/>
</dbReference>
<dbReference type="InterPro" id="IPR036693">
    <property type="entry name" value="TF_LuxR_autoind-bd_dom_sf"/>
</dbReference>
<dbReference type="Gene3D" id="1.10.10.10">
    <property type="entry name" value="Winged helix-like DNA-binding domain superfamily/Winged helix DNA-binding domain"/>
    <property type="match status" value="1"/>
</dbReference>
<dbReference type="RefSeq" id="WP_043144194.1">
    <property type="nucleotide sequence ID" value="NZ_AP022337.1"/>
</dbReference>
<dbReference type="SUPFAM" id="SSF75516">
    <property type="entry name" value="Pheromone-binding domain of LuxR-like quorum-sensing transcription factors"/>
    <property type="match status" value="1"/>
</dbReference>
<evidence type="ECO:0000256" key="3">
    <source>
        <dbReference type="ARBA" id="ARBA00023163"/>
    </source>
</evidence>
<evidence type="ECO:0000313" key="5">
    <source>
        <dbReference type="Proteomes" id="UP000030960"/>
    </source>
</evidence>
<dbReference type="PANTHER" id="PTHR44688:SF16">
    <property type="entry name" value="DNA-BINDING TRANSCRIPTIONAL ACTIVATOR DEVR_DOSR"/>
    <property type="match status" value="1"/>
</dbReference>
<dbReference type="PROSITE" id="PS50043">
    <property type="entry name" value="HTH_LUXR_2"/>
    <property type="match status" value="1"/>
</dbReference>
<protein>
    <submittedName>
        <fullName evidence="4">Imidazoleglycerol-phosphate dehydratase</fullName>
        <ecNumber evidence="4">4.2.1.19</ecNumber>
    </submittedName>
</protein>
<organism evidence="4 5">
    <name type="scientific">Mameliella alba</name>
    <dbReference type="NCBI Taxonomy" id="561184"/>
    <lineage>
        <taxon>Bacteria</taxon>
        <taxon>Pseudomonadati</taxon>
        <taxon>Pseudomonadota</taxon>
        <taxon>Alphaproteobacteria</taxon>
        <taxon>Rhodobacterales</taxon>
        <taxon>Roseobacteraceae</taxon>
        <taxon>Mameliella</taxon>
    </lineage>
</organism>
<proteinExistence type="predicted"/>
<dbReference type="OrthoDB" id="7877011at2"/>
<keyword evidence="2" id="KW-0238">DNA-binding</keyword>
<dbReference type="Pfam" id="PF00196">
    <property type="entry name" value="GerE"/>
    <property type="match status" value="1"/>
</dbReference>
<dbReference type="InterPro" id="IPR005143">
    <property type="entry name" value="TF_LuxR_autoind-bd_dom"/>
</dbReference>
<reference evidence="4 5" key="1">
    <citation type="submission" date="2014-10" db="EMBL/GenBank/DDBJ databases">
        <title>Genome sequence of Ponticoccus sp. strain UMTAT08 isolated from clonal culture of toxic dinoflagellate Alexandrium tamiyavanichii.</title>
        <authorList>
            <person name="Gan H.Y."/>
            <person name="Muhd D.-D."/>
            <person name="Mohd Noor M.E."/>
            <person name="Yeong Y.S."/>
            <person name="Usup G."/>
        </authorList>
    </citation>
    <scope>NUCLEOTIDE SEQUENCE [LARGE SCALE GENOMIC DNA]</scope>
    <source>
        <strain evidence="4 5">UMTAT08</strain>
    </source>
</reference>
<dbReference type="PANTHER" id="PTHR44688">
    <property type="entry name" value="DNA-BINDING TRANSCRIPTIONAL ACTIVATOR DEVR_DOSR"/>
    <property type="match status" value="1"/>
</dbReference>
<accession>A0A0B3S5L3</accession>
<gene>
    <name evidence="4" type="ORF">OA50_03585</name>
</gene>
<keyword evidence="3" id="KW-0804">Transcription</keyword>
<dbReference type="EC" id="4.2.1.19" evidence="4"/>
<evidence type="ECO:0000313" key="4">
    <source>
        <dbReference type="EMBL" id="KHQ51946.1"/>
    </source>
</evidence>
<dbReference type="GO" id="GO:0003677">
    <property type="term" value="F:DNA binding"/>
    <property type="evidence" value="ECO:0007669"/>
    <property type="project" value="UniProtKB-KW"/>
</dbReference>
<sequence>MTHFDGTALKGTEKFIPSRLLDFLVRLEATTTTEDVWDLIVCLADGMGLEVVDYVYATDFRNWEQAQFIRTTIDSRWFDYLRRFPHIRHTSAFRMHGCRYLTPIMVGEEYLDEMGEISEDRRRHVRIGAEMGMRAGISIPLRMGDPGQAALITLGGDLDRADFDALLERHGWTIHAAMLSAHTRYTELFKLEFIERNQLTDKQKEMLRLVGQGLMDKQIAHELGISFSAVRQRMATVQQKTGAQNRADLAALAARAGLVSDPLLRAHGDDLTVFLCTGDGKTGTEVRRPGASPPAAAE</sequence>
<dbReference type="InterPro" id="IPR016032">
    <property type="entry name" value="Sig_transdc_resp-reg_C-effctor"/>
</dbReference>